<evidence type="ECO:0000256" key="1">
    <source>
        <dbReference type="ARBA" id="ARBA00012423"/>
    </source>
</evidence>
<dbReference type="EC" id="3.1.2.22" evidence="1"/>
<evidence type="ECO:0000256" key="3">
    <source>
        <dbReference type="ARBA" id="ARBA00022946"/>
    </source>
</evidence>
<sequence length="250" mass="27469">MTEETTAPEAPPRPNLAYHHTPGAGPTVMFLCGYASDMQGTKALHLEQWARATGRAFLRFDYSGCGESEGNFEDETLASWRDDALRMIDDVVKGPAVLVGSSMGGWIMAMIAKARPELVAGMVGIAVAPDFTDWGFTMEQKLALLQTGRIEQPNDYGDMPTVTTRGFWASGEANRVLVQPIAWGGPVRLLQGQKDKEVPWEYAPRLAAMIRSDMVQTLLVKDAEHRFSREQDLALIVRALEEVLALCSPS</sequence>
<evidence type="ECO:0000313" key="13">
    <source>
        <dbReference type="EMBL" id="MBB4098311.1"/>
    </source>
</evidence>
<gene>
    <name evidence="13" type="ORF">GGR46_001875</name>
</gene>
<dbReference type="AlphaFoldDB" id="A0A7W6JTM8"/>
<dbReference type="GO" id="GO:0102390">
    <property type="term" value="F:mycophenolic acid acyl-glucuronide esterase activity"/>
    <property type="evidence" value="ECO:0007669"/>
    <property type="project" value="UniProtKB-EC"/>
</dbReference>
<protein>
    <recommendedName>
        <fullName evidence="5">Palmitoyl-protein thioesterase ABHD10, mitochondrial</fullName>
        <ecNumber evidence="4">3.1.1.93</ecNumber>
        <ecNumber evidence="1">3.1.2.22</ecNumber>
    </recommendedName>
    <alternativeName>
        <fullName evidence="7">Acyl-protein thioesterase ABHD10</fullName>
    </alternativeName>
    <alternativeName>
        <fullName evidence="8">Alpha/beta hydrolase domain-containing protein 10</fullName>
    </alternativeName>
    <alternativeName>
        <fullName evidence="6">Mycophenolic acid acyl-glucuronide esterase, mitochondrial</fullName>
    </alternativeName>
</protein>
<evidence type="ECO:0000256" key="11">
    <source>
        <dbReference type="ARBA" id="ARBA00047972"/>
    </source>
</evidence>
<evidence type="ECO:0000313" key="14">
    <source>
        <dbReference type="Proteomes" id="UP000557392"/>
    </source>
</evidence>
<evidence type="ECO:0000256" key="2">
    <source>
        <dbReference type="ARBA" id="ARBA00022801"/>
    </source>
</evidence>
<dbReference type="EC" id="3.1.1.93" evidence="4"/>
<evidence type="ECO:0000256" key="10">
    <source>
        <dbReference type="ARBA" id="ARBA00047409"/>
    </source>
</evidence>
<dbReference type="PANTHER" id="PTHR16138:SF7">
    <property type="entry name" value="PALMITOYL-PROTEIN THIOESTERASE ABHD10, MITOCHONDRIAL"/>
    <property type="match status" value="1"/>
</dbReference>
<feature type="domain" description="AB hydrolase-1" evidence="12">
    <location>
        <begin position="48"/>
        <end position="188"/>
    </location>
</feature>
<reference evidence="13 14" key="1">
    <citation type="submission" date="2020-08" db="EMBL/GenBank/DDBJ databases">
        <title>Genomic Encyclopedia of Type Strains, Phase IV (KMG-IV): sequencing the most valuable type-strain genomes for metagenomic binning, comparative biology and taxonomic classification.</title>
        <authorList>
            <person name="Goeker M."/>
        </authorList>
    </citation>
    <scope>NUCLEOTIDE SEQUENCE [LARGE SCALE GENOMIC DNA]</scope>
    <source>
        <strain evidence="13 14">DSM 101806</strain>
    </source>
</reference>
<dbReference type="Gene3D" id="3.40.50.1820">
    <property type="entry name" value="alpha/beta hydrolase"/>
    <property type="match status" value="1"/>
</dbReference>
<dbReference type="GO" id="GO:0004553">
    <property type="term" value="F:hydrolase activity, hydrolyzing O-glycosyl compounds"/>
    <property type="evidence" value="ECO:0007669"/>
    <property type="project" value="TreeGrafter"/>
</dbReference>
<dbReference type="InterPro" id="IPR000073">
    <property type="entry name" value="AB_hydrolase_1"/>
</dbReference>
<dbReference type="EMBL" id="JACIEH010000002">
    <property type="protein sequence ID" value="MBB4098311.1"/>
    <property type="molecule type" value="Genomic_DNA"/>
</dbReference>
<proteinExistence type="predicted"/>
<dbReference type="InterPro" id="IPR029058">
    <property type="entry name" value="AB_hydrolase_fold"/>
</dbReference>
<dbReference type="InterPro" id="IPR052382">
    <property type="entry name" value="ABHD10_acyl-thioesterase"/>
</dbReference>
<dbReference type="SUPFAM" id="SSF53474">
    <property type="entry name" value="alpha/beta-Hydrolases"/>
    <property type="match status" value="1"/>
</dbReference>
<evidence type="ECO:0000256" key="4">
    <source>
        <dbReference type="ARBA" id="ARBA00039132"/>
    </source>
</evidence>
<dbReference type="GO" id="GO:0008474">
    <property type="term" value="F:palmitoyl-(protein) hydrolase activity"/>
    <property type="evidence" value="ECO:0007669"/>
    <property type="project" value="UniProtKB-EC"/>
</dbReference>
<organism evidence="13 14">
    <name type="scientific">Sphingomonas kyeonggiensis</name>
    <dbReference type="NCBI Taxonomy" id="1268553"/>
    <lineage>
        <taxon>Bacteria</taxon>
        <taxon>Pseudomonadati</taxon>
        <taxon>Pseudomonadota</taxon>
        <taxon>Alphaproteobacteria</taxon>
        <taxon>Sphingomonadales</taxon>
        <taxon>Sphingomonadaceae</taxon>
        <taxon>Sphingomonas</taxon>
    </lineage>
</organism>
<evidence type="ECO:0000256" key="8">
    <source>
        <dbReference type="ARBA" id="ARBA00042704"/>
    </source>
</evidence>
<keyword evidence="14" id="KW-1185">Reference proteome</keyword>
<name>A0A7W6JTM8_9SPHN</name>
<comment type="function">
    <text evidence="9">Acts as an acyl-protein thioesterase that hydrolyzes fatty acids from acylated residues in proteins. Regulates the mitochondrial S-depalmitoylation of the nucleophilic active site residue of peroxiredoxin-5/PRDX5, a key antioxidant protein, therefore modulating mitochondrial antioxidant ability. Also catalyzes the deglucuronidation of mycophenolic acid acyl-glucuronide, an active metabolite of the immunosuppressant drug mycophenolate.</text>
</comment>
<accession>A0A7W6JTM8</accession>
<keyword evidence="3" id="KW-0809">Transit peptide</keyword>
<evidence type="ECO:0000259" key="12">
    <source>
        <dbReference type="Pfam" id="PF12697"/>
    </source>
</evidence>
<dbReference type="Pfam" id="PF12697">
    <property type="entry name" value="Abhydrolase_6"/>
    <property type="match status" value="1"/>
</dbReference>
<dbReference type="Proteomes" id="UP000557392">
    <property type="component" value="Unassembled WGS sequence"/>
</dbReference>
<evidence type="ECO:0000256" key="9">
    <source>
        <dbReference type="ARBA" id="ARBA00046047"/>
    </source>
</evidence>
<comment type="caution">
    <text evidence="13">The sequence shown here is derived from an EMBL/GenBank/DDBJ whole genome shotgun (WGS) entry which is preliminary data.</text>
</comment>
<comment type="catalytic activity">
    <reaction evidence="10">
        <text>S-hexadecanoyl-L-cysteinyl-[protein] + H2O = L-cysteinyl-[protein] + hexadecanoate + H(+)</text>
        <dbReference type="Rhea" id="RHEA:19233"/>
        <dbReference type="Rhea" id="RHEA-COMP:10131"/>
        <dbReference type="Rhea" id="RHEA-COMP:11032"/>
        <dbReference type="ChEBI" id="CHEBI:7896"/>
        <dbReference type="ChEBI" id="CHEBI:15377"/>
        <dbReference type="ChEBI" id="CHEBI:15378"/>
        <dbReference type="ChEBI" id="CHEBI:29950"/>
        <dbReference type="ChEBI" id="CHEBI:74151"/>
        <dbReference type="EC" id="3.1.2.22"/>
    </reaction>
    <physiologicalReaction direction="left-to-right" evidence="10">
        <dbReference type="Rhea" id="RHEA:19234"/>
    </physiologicalReaction>
</comment>
<comment type="catalytic activity">
    <reaction evidence="11">
        <text>mycophenolic acid O-acyl-beta-D-glucuronide + H2O = mycophenolate + D-glucuronate + H(+)</text>
        <dbReference type="Rhea" id="RHEA:34179"/>
        <dbReference type="ChEBI" id="CHEBI:15377"/>
        <dbReference type="ChEBI" id="CHEBI:15378"/>
        <dbReference type="ChEBI" id="CHEBI:58720"/>
        <dbReference type="ChEBI" id="CHEBI:62932"/>
        <dbReference type="ChEBI" id="CHEBI:66982"/>
        <dbReference type="EC" id="3.1.1.93"/>
    </reaction>
    <physiologicalReaction direction="left-to-right" evidence="11">
        <dbReference type="Rhea" id="RHEA:34180"/>
    </physiologicalReaction>
</comment>
<evidence type="ECO:0000256" key="6">
    <source>
        <dbReference type="ARBA" id="ARBA00041520"/>
    </source>
</evidence>
<keyword evidence="2" id="KW-0378">Hydrolase</keyword>
<evidence type="ECO:0000256" key="7">
    <source>
        <dbReference type="ARBA" id="ARBA00042645"/>
    </source>
</evidence>
<evidence type="ECO:0000256" key="5">
    <source>
        <dbReference type="ARBA" id="ARBA00039314"/>
    </source>
</evidence>
<dbReference type="RefSeq" id="WP_183997009.1">
    <property type="nucleotide sequence ID" value="NZ_JACIEH010000002.1"/>
</dbReference>
<dbReference type="PANTHER" id="PTHR16138">
    <property type="entry name" value="MYCOPHENOLIC ACID ACYL-GLUCURONIDE ESTERASE, MITOCHONDRIAL"/>
    <property type="match status" value="1"/>
</dbReference>